<feature type="transmembrane region" description="Helical" evidence="6">
    <location>
        <begin position="108"/>
        <end position="128"/>
    </location>
</feature>
<evidence type="ECO:0000256" key="1">
    <source>
        <dbReference type="ARBA" id="ARBA00004127"/>
    </source>
</evidence>
<name>A0A423QAI6_9GAMM</name>
<gene>
    <name evidence="7" type="ORF">SAHL_01450</name>
</gene>
<reference evidence="7 8" key="1">
    <citation type="submission" date="2013-10" db="EMBL/GenBank/DDBJ databases">
        <title>Salinisphaera halophila YIM 95161 Genome Sequencing.</title>
        <authorList>
            <person name="Lai Q."/>
            <person name="Li C."/>
            <person name="Shao Z."/>
        </authorList>
    </citation>
    <scope>NUCLEOTIDE SEQUENCE [LARGE SCALE GENOMIC DNA]</scope>
    <source>
        <strain evidence="7 8">YIM 95161</strain>
    </source>
</reference>
<keyword evidence="2" id="KW-0813">Transport</keyword>
<keyword evidence="3 6" id="KW-0812">Transmembrane</keyword>
<evidence type="ECO:0000313" key="8">
    <source>
        <dbReference type="Proteomes" id="UP000285123"/>
    </source>
</evidence>
<feature type="transmembrane region" description="Helical" evidence="6">
    <location>
        <begin position="84"/>
        <end position="102"/>
    </location>
</feature>
<accession>A0A423QAI6</accession>
<evidence type="ECO:0000256" key="4">
    <source>
        <dbReference type="ARBA" id="ARBA00022989"/>
    </source>
</evidence>
<feature type="transmembrane region" description="Helical" evidence="6">
    <location>
        <begin position="21"/>
        <end position="40"/>
    </location>
</feature>
<dbReference type="InterPro" id="IPR024671">
    <property type="entry name" value="Atg22-like"/>
</dbReference>
<feature type="transmembrane region" description="Helical" evidence="6">
    <location>
        <begin position="149"/>
        <end position="169"/>
    </location>
</feature>
<feature type="transmembrane region" description="Helical" evidence="6">
    <location>
        <begin position="181"/>
        <end position="204"/>
    </location>
</feature>
<feature type="transmembrane region" description="Helical" evidence="6">
    <location>
        <begin position="328"/>
        <end position="350"/>
    </location>
</feature>
<feature type="transmembrane region" description="Helical" evidence="6">
    <location>
        <begin position="273"/>
        <end position="297"/>
    </location>
</feature>
<sequence>MSRAATGRAQLGWALYDWANSAFATTVVAGFFPIFFKTYWSADHAAETSTLQLGVGSALASLIVLFLAPLLGAIADRSRRKKPWLAGVTGIAVAATAGLFFVGAGQWLAALTLFVIASTAFFLAMVFYDSLIVDVCAPADYDRVSALGYGLGYLGGGLLLAVNVAMTLWPEVFALADRAAAVRWSFLSVAVWWALFSLPVFLFVDESRDADTPSATRAMREGLAELRLTARRIFSEKPVFTFLIAYWLYIDGVHTIIRMAVDFGLNLGFGQTSLITALLLVQFIGFPAAIAFGWLASKWETKKAIYLGLAVYAGVTAWGYFLAYEWQFYVMAAVIGLVQGGVQSLSRSYFARLIPDGRAGEYFGIYNMMGKFAAVIGPLLVGATAALSGSARLSILSVLVLFVAGGWLLTRVDAREAPGAAD</sequence>
<protein>
    <submittedName>
        <fullName evidence="7">MFS transporter</fullName>
    </submittedName>
</protein>
<organism evidence="7 8">
    <name type="scientific">Salinisphaera orenii YIM 95161</name>
    <dbReference type="NCBI Taxonomy" id="1051139"/>
    <lineage>
        <taxon>Bacteria</taxon>
        <taxon>Pseudomonadati</taxon>
        <taxon>Pseudomonadota</taxon>
        <taxon>Gammaproteobacteria</taxon>
        <taxon>Salinisphaerales</taxon>
        <taxon>Salinisphaeraceae</taxon>
        <taxon>Salinisphaera</taxon>
    </lineage>
</organism>
<feature type="transmembrane region" description="Helical" evidence="6">
    <location>
        <begin position="304"/>
        <end position="322"/>
    </location>
</feature>
<dbReference type="PANTHER" id="PTHR23519">
    <property type="entry name" value="AUTOPHAGY-RELATED PROTEIN 22"/>
    <property type="match status" value="1"/>
</dbReference>
<dbReference type="GO" id="GO:0012505">
    <property type="term" value="C:endomembrane system"/>
    <property type="evidence" value="ECO:0007669"/>
    <property type="project" value="UniProtKB-SubCell"/>
</dbReference>
<dbReference type="SUPFAM" id="SSF103473">
    <property type="entry name" value="MFS general substrate transporter"/>
    <property type="match status" value="1"/>
</dbReference>
<dbReference type="Gene3D" id="1.20.1250.20">
    <property type="entry name" value="MFS general substrate transporter like domains"/>
    <property type="match status" value="1"/>
</dbReference>
<dbReference type="Pfam" id="PF11700">
    <property type="entry name" value="ATG22"/>
    <property type="match status" value="2"/>
</dbReference>
<evidence type="ECO:0000256" key="2">
    <source>
        <dbReference type="ARBA" id="ARBA00022448"/>
    </source>
</evidence>
<evidence type="ECO:0000256" key="3">
    <source>
        <dbReference type="ARBA" id="ARBA00022692"/>
    </source>
</evidence>
<evidence type="ECO:0000313" key="7">
    <source>
        <dbReference type="EMBL" id="ROO37498.1"/>
    </source>
</evidence>
<dbReference type="Proteomes" id="UP000285123">
    <property type="component" value="Unassembled WGS sequence"/>
</dbReference>
<feature type="transmembrane region" description="Helical" evidence="6">
    <location>
        <begin position="239"/>
        <end position="261"/>
    </location>
</feature>
<feature type="transmembrane region" description="Helical" evidence="6">
    <location>
        <begin position="393"/>
        <end position="410"/>
    </location>
</feature>
<dbReference type="RefSeq" id="WP_123589645.1">
    <property type="nucleotide sequence ID" value="NZ_AYKF01000002.1"/>
</dbReference>
<keyword evidence="5 6" id="KW-0472">Membrane</keyword>
<dbReference type="OrthoDB" id="9768783at2"/>
<comment type="subcellular location">
    <subcellularLocation>
        <location evidence="1">Endomembrane system</location>
        <topology evidence="1">Multi-pass membrane protein</topology>
    </subcellularLocation>
</comment>
<dbReference type="AlphaFoldDB" id="A0A423QAI6"/>
<evidence type="ECO:0000256" key="5">
    <source>
        <dbReference type="ARBA" id="ARBA00023136"/>
    </source>
</evidence>
<dbReference type="EMBL" id="AYKF01000002">
    <property type="protein sequence ID" value="ROO37498.1"/>
    <property type="molecule type" value="Genomic_DNA"/>
</dbReference>
<feature type="transmembrane region" description="Helical" evidence="6">
    <location>
        <begin position="362"/>
        <end position="387"/>
    </location>
</feature>
<dbReference type="PANTHER" id="PTHR23519:SF1">
    <property type="entry name" value="AUTOPHAGY-RELATED PROTEIN 22"/>
    <property type="match status" value="1"/>
</dbReference>
<dbReference type="InterPro" id="IPR050495">
    <property type="entry name" value="ATG22/LtaA_families"/>
</dbReference>
<keyword evidence="4 6" id="KW-1133">Transmembrane helix</keyword>
<dbReference type="InterPro" id="IPR036259">
    <property type="entry name" value="MFS_trans_sf"/>
</dbReference>
<evidence type="ECO:0000256" key="6">
    <source>
        <dbReference type="SAM" id="Phobius"/>
    </source>
</evidence>
<comment type="caution">
    <text evidence="7">The sequence shown here is derived from an EMBL/GenBank/DDBJ whole genome shotgun (WGS) entry which is preliminary data.</text>
</comment>
<proteinExistence type="predicted"/>
<feature type="transmembrane region" description="Helical" evidence="6">
    <location>
        <begin position="52"/>
        <end position="72"/>
    </location>
</feature>